<evidence type="ECO:0000256" key="6">
    <source>
        <dbReference type="ARBA" id="ARBA00022989"/>
    </source>
</evidence>
<evidence type="ECO:0000256" key="10">
    <source>
        <dbReference type="SAM" id="Phobius"/>
    </source>
</evidence>
<feature type="transmembrane region" description="Helical" evidence="10">
    <location>
        <begin position="104"/>
        <end position="121"/>
    </location>
</feature>
<keyword evidence="3" id="KW-1003">Cell membrane</keyword>
<feature type="region of interest" description="Disordered" evidence="9">
    <location>
        <begin position="241"/>
        <end position="273"/>
    </location>
</feature>
<keyword evidence="13" id="KW-1185">Reference proteome</keyword>
<feature type="transmembrane region" description="Helical" evidence="10">
    <location>
        <begin position="68"/>
        <end position="92"/>
    </location>
</feature>
<dbReference type="InterPro" id="IPR007387">
    <property type="entry name" value="TRAP_DctQ"/>
</dbReference>
<sequence>MAAAGAQAVGRLPRGRARRCRTHGPRPGERTRTAMSHTPFTRERAGEQPTSSQPKPAICRIADTLSEIAGLIAGAALIVATLVTGWGVFVRYVLKAPTTWQTETTIYLLICVAFLGAAYGVRHNAHVGVDLLPEALPLRGRLILRIVTTVLVLGVVGVVAWTGWTMWQQAYALDTRSASAWGPPLWVPYAFLPLGMAAVFFQYVAELIEAVLALTGRLDPAHVTLLGATGEAAEIQAEIDAHAAEQSSTEQPTTEPQTAAPPEHRIERGEERP</sequence>
<evidence type="ECO:0000256" key="4">
    <source>
        <dbReference type="ARBA" id="ARBA00022519"/>
    </source>
</evidence>
<accession>A0A2N6PEX5</accession>
<comment type="subcellular location">
    <subcellularLocation>
        <location evidence="1">Cell inner membrane</location>
        <topology evidence="1">Multi-pass membrane protein</topology>
    </subcellularLocation>
</comment>
<dbReference type="EMBL" id="PNFZ01000008">
    <property type="protein sequence ID" value="PMB97230.1"/>
    <property type="molecule type" value="Genomic_DNA"/>
</dbReference>
<feature type="compositionally biased region" description="Basic and acidic residues" evidence="9">
    <location>
        <begin position="262"/>
        <end position="273"/>
    </location>
</feature>
<dbReference type="Pfam" id="PF04290">
    <property type="entry name" value="DctQ"/>
    <property type="match status" value="1"/>
</dbReference>
<keyword evidence="7 10" id="KW-0472">Membrane</keyword>
<evidence type="ECO:0000256" key="5">
    <source>
        <dbReference type="ARBA" id="ARBA00022692"/>
    </source>
</evidence>
<feature type="region of interest" description="Disordered" evidence="9">
    <location>
        <begin position="1"/>
        <end position="55"/>
    </location>
</feature>
<evidence type="ECO:0000256" key="2">
    <source>
        <dbReference type="ARBA" id="ARBA00022448"/>
    </source>
</evidence>
<organism evidence="12 13">
    <name type="scientific">Brevibacterium luteolum</name>
    <dbReference type="NCBI Taxonomy" id="199591"/>
    <lineage>
        <taxon>Bacteria</taxon>
        <taxon>Bacillati</taxon>
        <taxon>Actinomycetota</taxon>
        <taxon>Actinomycetes</taxon>
        <taxon>Micrococcales</taxon>
        <taxon>Brevibacteriaceae</taxon>
        <taxon>Brevibacterium</taxon>
    </lineage>
</organism>
<evidence type="ECO:0000256" key="8">
    <source>
        <dbReference type="ARBA" id="ARBA00038436"/>
    </source>
</evidence>
<dbReference type="GO" id="GO:0005886">
    <property type="term" value="C:plasma membrane"/>
    <property type="evidence" value="ECO:0007669"/>
    <property type="project" value="UniProtKB-SubCell"/>
</dbReference>
<dbReference type="OrthoDB" id="9794346at2"/>
<keyword evidence="5 10" id="KW-0812">Transmembrane</keyword>
<evidence type="ECO:0000256" key="3">
    <source>
        <dbReference type="ARBA" id="ARBA00022475"/>
    </source>
</evidence>
<dbReference type="GO" id="GO:0015740">
    <property type="term" value="P:C4-dicarboxylate transport"/>
    <property type="evidence" value="ECO:0007669"/>
    <property type="project" value="TreeGrafter"/>
</dbReference>
<name>A0A2N6PEX5_9MICO</name>
<feature type="compositionally biased region" description="Basic residues" evidence="9">
    <location>
        <begin position="13"/>
        <end position="24"/>
    </location>
</feature>
<keyword evidence="2" id="KW-0813">Transport</keyword>
<evidence type="ECO:0000259" key="11">
    <source>
        <dbReference type="Pfam" id="PF04290"/>
    </source>
</evidence>
<dbReference type="PANTHER" id="PTHR35011">
    <property type="entry name" value="2,3-DIKETO-L-GULONATE TRAP TRANSPORTER SMALL PERMEASE PROTEIN YIAM"/>
    <property type="match status" value="1"/>
</dbReference>
<evidence type="ECO:0000256" key="9">
    <source>
        <dbReference type="SAM" id="MobiDB-lite"/>
    </source>
</evidence>
<protein>
    <recommendedName>
        <fullName evidence="11">Tripartite ATP-independent periplasmic transporters DctQ component domain-containing protein</fullName>
    </recommendedName>
</protein>
<dbReference type="Proteomes" id="UP000235703">
    <property type="component" value="Unassembled WGS sequence"/>
</dbReference>
<gene>
    <name evidence="12" type="ORF">CJ198_11810</name>
</gene>
<evidence type="ECO:0000256" key="1">
    <source>
        <dbReference type="ARBA" id="ARBA00004429"/>
    </source>
</evidence>
<comment type="caution">
    <text evidence="12">The sequence shown here is derived from an EMBL/GenBank/DDBJ whole genome shotgun (WGS) entry which is preliminary data.</text>
</comment>
<dbReference type="PANTHER" id="PTHR35011:SF2">
    <property type="entry name" value="2,3-DIKETO-L-GULONATE TRAP TRANSPORTER SMALL PERMEASE PROTEIN YIAM"/>
    <property type="match status" value="1"/>
</dbReference>
<evidence type="ECO:0000313" key="12">
    <source>
        <dbReference type="EMBL" id="PMB97230.1"/>
    </source>
</evidence>
<dbReference type="AlphaFoldDB" id="A0A2N6PEX5"/>
<feature type="transmembrane region" description="Helical" evidence="10">
    <location>
        <begin position="186"/>
        <end position="205"/>
    </location>
</feature>
<feature type="compositionally biased region" description="Low complexity" evidence="9">
    <location>
        <begin position="244"/>
        <end position="261"/>
    </location>
</feature>
<keyword evidence="4" id="KW-0997">Cell inner membrane</keyword>
<reference evidence="12 13" key="1">
    <citation type="submission" date="2017-09" db="EMBL/GenBank/DDBJ databases">
        <title>Bacterial strain isolated from the female urinary microbiota.</title>
        <authorList>
            <person name="Thomas-White K."/>
            <person name="Kumar N."/>
            <person name="Forster S."/>
            <person name="Putonti C."/>
            <person name="Lawley T."/>
            <person name="Wolfe A.J."/>
        </authorList>
    </citation>
    <scope>NUCLEOTIDE SEQUENCE [LARGE SCALE GENOMIC DNA]</scope>
    <source>
        <strain evidence="12 13">UMB0680</strain>
    </source>
</reference>
<dbReference type="InterPro" id="IPR055348">
    <property type="entry name" value="DctQ"/>
</dbReference>
<dbReference type="GO" id="GO:0022857">
    <property type="term" value="F:transmembrane transporter activity"/>
    <property type="evidence" value="ECO:0007669"/>
    <property type="project" value="TreeGrafter"/>
</dbReference>
<keyword evidence="6 10" id="KW-1133">Transmembrane helix</keyword>
<evidence type="ECO:0000313" key="13">
    <source>
        <dbReference type="Proteomes" id="UP000235703"/>
    </source>
</evidence>
<feature type="domain" description="Tripartite ATP-independent periplasmic transporters DctQ component" evidence="11">
    <location>
        <begin position="81"/>
        <end position="211"/>
    </location>
</feature>
<evidence type="ECO:0000256" key="7">
    <source>
        <dbReference type="ARBA" id="ARBA00023136"/>
    </source>
</evidence>
<comment type="similarity">
    <text evidence="8">Belongs to the TRAP transporter small permease family.</text>
</comment>
<proteinExistence type="inferred from homology"/>
<feature type="transmembrane region" description="Helical" evidence="10">
    <location>
        <begin position="142"/>
        <end position="166"/>
    </location>
</feature>